<dbReference type="Proteomes" id="UP000520814">
    <property type="component" value="Unassembled WGS sequence"/>
</dbReference>
<keyword evidence="3" id="KW-1185">Reference proteome</keyword>
<proteinExistence type="predicted"/>
<evidence type="ECO:0000313" key="3">
    <source>
        <dbReference type="Proteomes" id="UP000520814"/>
    </source>
</evidence>
<reference evidence="2 3" key="1">
    <citation type="submission" date="2020-08" db="EMBL/GenBank/DDBJ databases">
        <title>Genomic Encyclopedia of Type Strains, Phase IV (KMG-IV): sequencing the most valuable type-strain genomes for metagenomic binning, comparative biology and taxonomic classification.</title>
        <authorList>
            <person name="Goeker M."/>
        </authorList>
    </citation>
    <scope>NUCLEOTIDE SEQUENCE [LARGE SCALE GENOMIC DNA]</scope>
    <source>
        <strain evidence="2 3">DSM 23562</strain>
    </source>
</reference>
<sequence>MRRNLIFVSALALLAGCSSGTVTPQINLPTVEQLRAVPVSVGVASKTLKGQTALWRNMMPVVTLAGEPAPTRPLIVSVTVKSEDNAAVPGGLQAQRVTVTNGTDVWTSTTLELRSDETSFGAIVRDGPEWAIGSQVDVVVDFKDSSGGVYQLRAVGQIVQGAF</sequence>
<dbReference type="PROSITE" id="PS51257">
    <property type="entry name" value="PROKAR_LIPOPROTEIN"/>
    <property type="match status" value="1"/>
</dbReference>
<feature type="chain" id="PRO_5031166954" evidence="1">
    <location>
        <begin position="21"/>
        <end position="163"/>
    </location>
</feature>
<comment type="caution">
    <text evidence="2">The sequence shown here is derived from an EMBL/GenBank/DDBJ whole genome shotgun (WGS) entry which is preliminary data.</text>
</comment>
<feature type="signal peptide" evidence="1">
    <location>
        <begin position="1"/>
        <end position="20"/>
    </location>
</feature>
<dbReference type="EMBL" id="JACHGW010000003">
    <property type="protein sequence ID" value="MBB6051769.1"/>
    <property type="molecule type" value="Genomic_DNA"/>
</dbReference>
<name>A0A7W9W6T2_ARMRO</name>
<accession>A0A7W9W6T2</accession>
<dbReference type="AlphaFoldDB" id="A0A7W9W6T2"/>
<dbReference type="RefSeq" id="WP_184199425.1">
    <property type="nucleotide sequence ID" value="NZ_JACHGW010000003.1"/>
</dbReference>
<organism evidence="2 3">
    <name type="scientific">Armatimonas rosea</name>
    <dbReference type="NCBI Taxonomy" id="685828"/>
    <lineage>
        <taxon>Bacteria</taxon>
        <taxon>Bacillati</taxon>
        <taxon>Armatimonadota</taxon>
        <taxon>Armatimonadia</taxon>
        <taxon>Armatimonadales</taxon>
        <taxon>Armatimonadaceae</taxon>
        <taxon>Armatimonas</taxon>
    </lineage>
</organism>
<keyword evidence="1" id="KW-0732">Signal</keyword>
<gene>
    <name evidence="2" type="ORF">HNQ39_003579</name>
</gene>
<evidence type="ECO:0000256" key="1">
    <source>
        <dbReference type="SAM" id="SignalP"/>
    </source>
</evidence>
<evidence type="ECO:0000313" key="2">
    <source>
        <dbReference type="EMBL" id="MBB6051769.1"/>
    </source>
</evidence>
<protein>
    <submittedName>
        <fullName evidence="2">Uncharacterized protein</fullName>
    </submittedName>
</protein>